<dbReference type="Pfam" id="PF10012">
    <property type="entry name" value="DUF2255"/>
    <property type="match status" value="1"/>
</dbReference>
<dbReference type="RefSeq" id="WP_039402800.1">
    <property type="nucleotide sequence ID" value="NZ_JTDK01000020.1"/>
</dbReference>
<organism evidence="1 2">
    <name type="scientific">Microbacterium mangrovi</name>
    <dbReference type="NCBI Taxonomy" id="1348253"/>
    <lineage>
        <taxon>Bacteria</taxon>
        <taxon>Bacillati</taxon>
        <taxon>Actinomycetota</taxon>
        <taxon>Actinomycetes</taxon>
        <taxon>Micrococcales</taxon>
        <taxon>Microbacteriaceae</taxon>
        <taxon>Microbacterium</taxon>
    </lineage>
</organism>
<dbReference type="STRING" id="1348253.LK09_18295"/>
<proteinExistence type="predicted"/>
<sequence length="126" mass="14130">MMWTPDELRRIGEADELQLSSTRPDGTDRPFVTIWAVTSGGTVYVRSAYGPDNPWYRRALAARRGRIRAGGVDREVTFQPMAPLDLPLQLAVDSAYHLKYAKHPPRIVSTVVGLVAQQTTIRIDPR</sequence>
<gene>
    <name evidence="1" type="ORF">LK09_18295</name>
</gene>
<reference evidence="1 2" key="1">
    <citation type="submission" date="2014-11" db="EMBL/GenBank/DDBJ databases">
        <title>Genome sequence of Microbacterium mangrovi MUSC 115(T).</title>
        <authorList>
            <person name="Lee L.-H."/>
        </authorList>
    </citation>
    <scope>NUCLEOTIDE SEQUENCE [LARGE SCALE GENOMIC DNA]</scope>
    <source>
        <strain evidence="1 2">MUSC 115</strain>
    </source>
</reference>
<comment type="caution">
    <text evidence="1">The sequence shown here is derived from an EMBL/GenBank/DDBJ whole genome shotgun (WGS) entry which is preliminary data.</text>
</comment>
<protein>
    <recommendedName>
        <fullName evidence="3">DUF2255 family protein</fullName>
    </recommendedName>
</protein>
<evidence type="ECO:0008006" key="3">
    <source>
        <dbReference type="Google" id="ProtNLM"/>
    </source>
</evidence>
<evidence type="ECO:0000313" key="1">
    <source>
        <dbReference type="EMBL" id="KHK95632.1"/>
    </source>
</evidence>
<dbReference type="EMBL" id="JTDK01000020">
    <property type="protein sequence ID" value="KHK95632.1"/>
    <property type="molecule type" value="Genomic_DNA"/>
</dbReference>
<dbReference type="Proteomes" id="UP000031030">
    <property type="component" value="Unassembled WGS sequence"/>
</dbReference>
<keyword evidence="2" id="KW-1185">Reference proteome</keyword>
<dbReference type="OrthoDB" id="162563at2"/>
<dbReference type="AlphaFoldDB" id="A0A0B2A212"/>
<accession>A0A0B2A212</accession>
<evidence type="ECO:0000313" key="2">
    <source>
        <dbReference type="Proteomes" id="UP000031030"/>
    </source>
</evidence>
<dbReference type="InterPro" id="IPR016888">
    <property type="entry name" value="UCP028498"/>
</dbReference>
<name>A0A0B2A212_9MICO</name>